<name>A0ABT1HR09_STRSD</name>
<evidence type="ECO:0000313" key="3">
    <source>
        <dbReference type="Proteomes" id="UP001205311"/>
    </source>
</evidence>
<dbReference type="Proteomes" id="UP001205311">
    <property type="component" value="Unassembled WGS sequence"/>
</dbReference>
<sequence length="110" mass="11873">MNSNMTSPSGLSGCVSASLLAGLEAGRPAAVPERWWEQAACAGLDPHMFDDASPRARAVCRGCLVRVACARDQLAWEEAYKVRRRTRVGMFGGFTPYERAAASRRARGVA</sequence>
<comment type="caution">
    <text evidence="2">The sequence shown here is derived from an EMBL/GenBank/DDBJ whole genome shotgun (WGS) entry which is preliminary data.</text>
</comment>
<feature type="domain" description="4Fe-4S Wbl-type" evidence="1">
    <location>
        <begin position="25"/>
        <end position="101"/>
    </location>
</feature>
<dbReference type="EMBL" id="JAMTCP010000006">
    <property type="protein sequence ID" value="MCP2257956.1"/>
    <property type="molecule type" value="Genomic_DNA"/>
</dbReference>
<dbReference type="Pfam" id="PF02467">
    <property type="entry name" value="Whib"/>
    <property type="match status" value="1"/>
</dbReference>
<dbReference type="PROSITE" id="PS51674">
    <property type="entry name" value="4FE4S_WBL"/>
    <property type="match status" value="1"/>
</dbReference>
<protein>
    <submittedName>
        <fullName evidence="2">Transcription factor WhiB</fullName>
    </submittedName>
</protein>
<evidence type="ECO:0000313" key="2">
    <source>
        <dbReference type="EMBL" id="MCP2257956.1"/>
    </source>
</evidence>
<dbReference type="InterPro" id="IPR034768">
    <property type="entry name" value="4FE4S_WBL"/>
</dbReference>
<gene>
    <name evidence="2" type="ORF">LX15_001643</name>
</gene>
<keyword evidence="3" id="KW-1185">Reference proteome</keyword>
<reference evidence="2 3" key="1">
    <citation type="submission" date="2022-06" db="EMBL/GenBank/DDBJ databases">
        <title>Genomic Encyclopedia of Archaeal and Bacterial Type Strains, Phase II (KMG-II): from individual species to whole genera.</title>
        <authorList>
            <person name="Goeker M."/>
        </authorList>
    </citation>
    <scope>NUCLEOTIDE SEQUENCE [LARGE SCALE GENOMIC DNA]</scope>
    <source>
        <strain evidence="2 3">DSM 40477</strain>
    </source>
</reference>
<evidence type="ECO:0000259" key="1">
    <source>
        <dbReference type="PROSITE" id="PS51674"/>
    </source>
</evidence>
<organism evidence="2 3">
    <name type="scientific">Streptoalloteichus tenebrarius (strain ATCC 17920 / DSM 40477 / JCM 4838 / CBS 697.72 / NBRC 16177 / NCIMB 11028 / NRRL B-12390 / A12253. 1 / ISP 5477)</name>
    <name type="common">Streptomyces tenebrarius</name>
    <dbReference type="NCBI Taxonomy" id="1933"/>
    <lineage>
        <taxon>Bacteria</taxon>
        <taxon>Bacillati</taxon>
        <taxon>Actinomycetota</taxon>
        <taxon>Actinomycetes</taxon>
        <taxon>Pseudonocardiales</taxon>
        <taxon>Pseudonocardiaceae</taxon>
        <taxon>Streptoalloteichus</taxon>
    </lineage>
</organism>
<proteinExistence type="predicted"/>
<accession>A0ABT1HR09</accession>